<dbReference type="PANTHER" id="PTHR35586">
    <property type="entry name" value="SLL1691 PROTEIN"/>
    <property type="match status" value="1"/>
</dbReference>
<dbReference type="InterPro" id="IPR025587">
    <property type="entry name" value="DUF4351"/>
</dbReference>
<accession>A0A7Y0EE06</accession>
<evidence type="ECO:0000259" key="2">
    <source>
        <dbReference type="Pfam" id="PF14261"/>
    </source>
</evidence>
<dbReference type="PANTHER" id="PTHR35586:SF1">
    <property type="entry name" value="SLL1691 PROTEIN"/>
    <property type="match status" value="1"/>
</dbReference>
<dbReference type="EMBL" id="JABBNI010000007">
    <property type="protein sequence ID" value="NMM61749.1"/>
    <property type="molecule type" value="Genomic_DNA"/>
</dbReference>
<dbReference type="Pfam" id="PF14261">
    <property type="entry name" value="DUF4351"/>
    <property type="match status" value="1"/>
</dbReference>
<gene>
    <name evidence="3" type="ORF">HBE96_03410</name>
</gene>
<name>A0A7Y0EE06_9CLOT</name>
<reference evidence="3 4" key="1">
    <citation type="submission" date="2020-04" db="EMBL/GenBank/DDBJ databases">
        <authorList>
            <person name="Doyle D.A."/>
        </authorList>
    </citation>
    <scope>NUCLEOTIDE SEQUENCE [LARGE SCALE GENOMIC DNA]</scope>
    <source>
        <strain evidence="3 4">P21</strain>
    </source>
</reference>
<evidence type="ECO:0000313" key="4">
    <source>
        <dbReference type="Proteomes" id="UP000537131"/>
    </source>
</evidence>
<dbReference type="Proteomes" id="UP000537131">
    <property type="component" value="Unassembled WGS sequence"/>
</dbReference>
<dbReference type="InterPro" id="IPR006842">
    <property type="entry name" value="Transposase_31"/>
</dbReference>
<dbReference type="Pfam" id="PF04754">
    <property type="entry name" value="Transposase_31"/>
    <property type="match status" value="1"/>
</dbReference>
<protein>
    <submittedName>
        <fullName evidence="3">DUF4351 domain-containing protein</fullName>
    </submittedName>
</protein>
<organism evidence="3 4">
    <name type="scientific">Clostridium muellerianum</name>
    <dbReference type="NCBI Taxonomy" id="2716538"/>
    <lineage>
        <taxon>Bacteria</taxon>
        <taxon>Bacillati</taxon>
        <taxon>Bacillota</taxon>
        <taxon>Clostridia</taxon>
        <taxon>Eubacteriales</taxon>
        <taxon>Clostridiaceae</taxon>
        <taxon>Clostridium</taxon>
    </lineage>
</organism>
<comment type="caution">
    <text evidence="3">The sequence shown here is derived from an EMBL/GenBank/DDBJ whole genome shotgun (WGS) entry which is preliminary data.</text>
</comment>
<keyword evidence="4" id="KW-1185">Reference proteome</keyword>
<reference evidence="3 4" key="2">
    <citation type="submission" date="2020-06" db="EMBL/GenBank/DDBJ databases">
        <title>Complete Genome Sequence of Clostridium muelleri sp. nov. P21T, an Acid-Alcohol Producing Acetogen Isolated from Old Hay.</title>
        <authorList>
            <person name="Duncan K.E."/>
            <person name="Tanner R.S."/>
        </authorList>
    </citation>
    <scope>NUCLEOTIDE SEQUENCE [LARGE SCALE GENOMIC DNA]</scope>
    <source>
        <strain evidence="3 4">P21</strain>
    </source>
</reference>
<proteinExistence type="predicted"/>
<evidence type="ECO:0000259" key="1">
    <source>
        <dbReference type="Pfam" id="PF04754"/>
    </source>
</evidence>
<dbReference type="AlphaFoldDB" id="A0A7Y0EE06"/>
<feature type="domain" description="DUF4351" evidence="2">
    <location>
        <begin position="254"/>
        <end position="313"/>
    </location>
</feature>
<sequence>MLFPEIFKNIAWEYGADSLDKELQEIQRKIFDKDSSEKVISDKIIKVKLKNNNSKILFIHVEVQSYSSENEVFGERMFRYFYRIWDKFRYKYEDKSEIVAAVIYTYKGERGKDKSYIYKLPDINEEILIYNFRTIDIENIKLENISENNPLKLVFKMAKNLLEIKANDEEIFKAKIKLAEELRGYEKIKNNEQIKALVDFLEYLFLIEDPELEKKYEEYKKEIGGAFKMSIDEIRRLHYKQEGKEEGKEEGREEEREQSRLKDVERVIKLLNKKFNNVDEVIIESVKVLDSNKLNSIIEDILDIENIEDLDKYGVKSC</sequence>
<evidence type="ECO:0000313" key="3">
    <source>
        <dbReference type="EMBL" id="NMM61749.1"/>
    </source>
</evidence>
<feature type="domain" description="Transposase (putative) YhgA-like" evidence="1">
    <location>
        <begin position="25"/>
        <end position="174"/>
    </location>
</feature>